<evidence type="ECO:0000313" key="2">
    <source>
        <dbReference type="EMBL" id="CAH0484310.1"/>
    </source>
</evidence>
<protein>
    <submittedName>
        <fullName evidence="3">Uncharacterized protein</fullName>
    </submittedName>
</protein>
<dbReference type="EMBL" id="CAKLBC010000001">
    <property type="protein sequence ID" value="CAH0484310.1"/>
    <property type="molecule type" value="Genomic_DNA"/>
</dbReference>
<reference evidence="3" key="2">
    <citation type="submission" date="2022-12" db="EMBL/GenBank/DDBJ databases">
        <authorList>
            <person name="Webb A."/>
        </authorList>
    </citation>
    <scope>NUCLEOTIDE SEQUENCE</scope>
    <source>
        <strain evidence="3">Pf2</strain>
    </source>
</reference>
<name>A0AAV0UUM9_9STRA</name>
<organism evidence="3 5">
    <name type="scientific">Peronospora farinosa</name>
    <dbReference type="NCBI Taxonomy" id="134698"/>
    <lineage>
        <taxon>Eukaryota</taxon>
        <taxon>Sar</taxon>
        <taxon>Stramenopiles</taxon>
        <taxon>Oomycota</taxon>
        <taxon>Peronosporomycetes</taxon>
        <taxon>Peronosporales</taxon>
        <taxon>Peronosporaceae</taxon>
        <taxon>Peronospora</taxon>
    </lineage>
</organism>
<keyword evidence="4" id="KW-1185">Reference proteome</keyword>
<dbReference type="Proteomes" id="UP001157938">
    <property type="component" value="Unassembled WGS sequence"/>
</dbReference>
<reference evidence="2 4" key="1">
    <citation type="submission" date="2021-11" db="EMBL/GenBank/DDBJ databases">
        <authorList>
            <person name="Islam A."/>
            <person name="Islam S."/>
            <person name="Flora M.S."/>
            <person name="Rahman M."/>
            <person name="Ziaur R.M."/>
            <person name="Epstein J.H."/>
            <person name="Hassan M."/>
            <person name="Klassen M."/>
            <person name="Woodard K."/>
            <person name="Webb A."/>
            <person name="Webby R.J."/>
            <person name="El Zowalaty M.E."/>
        </authorList>
    </citation>
    <scope>NUCLEOTIDE SEQUENCE [LARGE SCALE GENOMIC DNA]</scope>
    <source>
        <strain evidence="2">Pf1</strain>
    </source>
</reference>
<accession>A0AAV0UUM9</accession>
<evidence type="ECO:0000313" key="5">
    <source>
        <dbReference type="Proteomes" id="UP001159659"/>
    </source>
</evidence>
<feature type="region of interest" description="Disordered" evidence="1">
    <location>
        <begin position="1"/>
        <end position="59"/>
    </location>
</feature>
<sequence>MKLSWTEVSAGTTSSYNGAALSTHQSRSAAPMLTNAPAQRREVNENQAPASDRSSHTDEYSIDMLESPASTEYSFSSESDDFFPSTCWDVDSYRSASSTFLSTTSSNVFGSNHGRNSGVWKQVYGPDNTPPLGLGQSPLSSGALFVRDIDPDAIRRTRLDTRVYGARSTNRMRLDIEL</sequence>
<dbReference type="EMBL" id="CANTFK010000989">
    <property type="protein sequence ID" value="CAI5739026.1"/>
    <property type="molecule type" value="Genomic_DNA"/>
</dbReference>
<proteinExistence type="predicted"/>
<comment type="caution">
    <text evidence="3">The sequence shown here is derived from an EMBL/GenBank/DDBJ whole genome shotgun (WGS) entry which is preliminary data.</text>
</comment>
<dbReference type="Proteomes" id="UP001159659">
    <property type="component" value="Unassembled WGS sequence"/>
</dbReference>
<evidence type="ECO:0000313" key="4">
    <source>
        <dbReference type="Proteomes" id="UP001157938"/>
    </source>
</evidence>
<evidence type="ECO:0000256" key="1">
    <source>
        <dbReference type="SAM" id="MobiDB-lite"/>
    </source>
</evidence>
<gene>
    <name evidence="2" type="ORF">PFR001_LOCUS84</name>
    <name evidence="3" type="ORF">PFR002_LOCUS8845</name>
</gene>
<evidence type="ECO:0000313" key="3">
    <source>
        <dbReference type="EMBL" id="CAI5739026.1"/>
    </source>
</evidence>
<feature type="compositionally biased region" description="Polar residues" evidence="1">
    <location>
        <begin position="1"/>
        <end position="28"/>
    </location>
</feature>
<dbReference type="AlphaFoldDB" id="A0AAV0UUM9"/>